<name>C0EF52_9FIRM</name>
<comment type="caution">
    <text evidence="2">The sequence shown here is derived from an EMBL/GenBank/DDBJ whole genome shotgun (WGS) entry which is preliminary data.</text>
</comment>
<dbReference type="STRING" id="537013.CLOSTMETH_02493"/>
<evidence type="ECO:0000313" key="2">
    <source>
        <dbReference type="EMBL" id="EEG29954.1"/>
    </source>
</evidence>
<reference evidence="2 3" key="2">
    <citation type="submission" date="2009-02" db="EMBL/GenBank/DDBJ databases">
        <title>Draft genome sequence of Clostridium methylpentosum (DSM 5476).</title>
        <authorList>
            <person name="Sudarsanam P."/>
            <person name="Ley R."/>
            <person name="Guruge J."/>
            <person name="Turnbaugh P.J."/>
            <person name="Mahowald M."/>
            <person name="Liep D."/>
            <person name="Gordon J."/>
        </authorList>
    </citation>
    <scope>NUCLEOTIDE SEQUENCE [LARGE SCALE GENOMIC DNA]</scope>
    <source>
        <strain evidence="2 3">DSM 5476</strain>
    </source>
</reference>
<sequence>MDCKKCKKEIPEESTYCNFCGAPKRQKPKRQKRAETGRGAPTSAARHG</sequence>
<gene>
    <name evidence="2" type="ORF">CLOSTMETH_02493</name>
</gene>
<dbReference type="EMBL" id="ACEC01000082">
    <property type="protein sequence ID" value="EEG29954.1"/>
    <property type="molecule type" value="Genomic_DNA"/>
</dbReference>
<evidence type="ECO:0000313" key="3">
    <source>
        <dbReference type="Proteomes" id="UP000003340"/>
    </source>
</evidence>
<evidence type="ECO:0000256" key="1">
    <source>
        <dbReference type="SAM" id="MobiDB-lite"/>
    </source>
</evidence>
<evidence type="ECO:0008006" key="4">
    <source>
        <dbReference type="Google" id="ProtNLM"/>
    </source>
</evidence>
<accession>C0EF52</accession>
<dbReference type="Proteomes" id="UP000003340">
    <property type="component" value="Unassembled WGS sequence"/>
</dbReference>
<organism evidence="2 3">
    <name type="scientific">[Clostridium] methylpentosum DSM 5476</name>
    <dbReference type="NCBI Taxonomy" id="537013"/>
    <lineage>
        <taxon>Bacteria</taxon>
        <taxon>Bacillati</taxon>
        <taxon>Bacillota</taxon>
        <taxon>Clostridia</taxon>
        <taxon>Eubacteriales</taxon>
        <taxon>Oscillospiraceae</taxon>
        <taxon>Oscillospiraceae incertae sedis</taxon>
    </lineage>
</organism>
<dbReference type="HOGENOM" id="CLU_3151321_0_0_9"/>
<protein>
    <recommendedName>
        <fullName evidence="4">Zinc-ribbon domain-containing protein</fullName>
    </recommendedName>
</protein>
<proteinExistence type="predicted"/>
<dbReference type="AlphaFoldDB" id="C0EF52"/>
<keyword evidence="3" id="KW-1185">Reference proteome</keyword>
<feature type="region of interest" description="Disordered" evidence="1">
    <location>
        <begin position="22"/>
        <end position="48"/>
    </location>
</feature>
<reference evidence="2 3" key="1">
    <citation type="submission" date="2009-01" db="EMBL/GenBank/DDBJ databases">
        <authorList>
            <person name="Fulton L."/>
            <person name="Clifton S."/>
            <person name="Fulton B."/>
            <person name="Xu J."/>
            <person name="Minx P."/>
            <person name="Pepin K.H."/>
            <person name="Johnson M."/>
            <person name="Bhonagiri V."/>
            <person name="Nash W.E."/>
            <person name="Mardis E.R."/>
            <person name="Wilson R.K."/>
        </authorList>
    </citation>
    <scope>NUCLEOTIDE SEQUENCE [LARGE SCALE GENOMIC DNA]</scope>
    <source>
        <strain evidence="2 3">DSM 5476</strain>
    </source>
</reference>